<dbReference type="PANTHER" id="PTHR33085:SF42">
    <property type="entry name" value="DUF1618 DOMAIN-CONTAINING PROTEIN"/>
    <property type="match status" value="1"/>
</dbReference>
<proteinExistence type="predicted"/>
<protein>
    <recommendedName>
        <fullName evidence="2">DUF1618 domain-containing protein</fullName>
    </recommendedName>
</protein>
<evidence type="ECO:0008006" key="2">
    <source>
        <dbReference type="Google" id="ProtNLM"/>
    </source>
</evidence>
<organism evidence="1">
    <name type="scientific">Aegilops tauschii</name>
    <name type="common">Tausch's goatgrass</name>
    <name type="synonym">Aegilops squarrosa</name>
    <dbReference type="NCBI Taxonomy" id="37682"/>
    <lineage>
        <taxon>Eukaryota</taxon>
        <taxon>Viridiplantae</taxon>
        <taxon>Streptophyta</taxon>
        <taxon>Embryophyta</taxon>
        <taxon>Tracheophyta</taxon>
        <taxon>Spermatophyta</taxon>
        <taxon>Magnoliopsida</taxon>
        <taxon>Liliopsida</taxon>
        <taxon>Poales</taxon>
        <taxon>Poaceae</taxon>
        <taxon>BOP clade</taxon>
        <taxon>Pooideae</taxon>
        <taxon>Triticodae</taxon>
        <taxon>Triticeae</taxon>
        <taxon>Triticinae</taxon>
        <taxon>Aegilops</taxon>
    </lineage>
</organism>
<dbReference type="InterPro" id="IPR012871">
    <property type="entry name" value="DUF1668_ORYSA"/>
</dbReference>
<dbReference type="PANTHER" id="PTHR33085">
    <property type="entry name" value="OS12G0113100 PROTEIN-RELATED"/>
    <property type="match status" value="1"/>
</dbReference>
<reference evidence="1" key="1">
    <citation type="submission" date="2015-06" db="UniProtKB">
        <authorList>
            <consortium name="EnsemblPlants"/>
        </authorList>
    </citation>
    <scope>IDENTIFICATION</scope>
</reference>
<sequence>MALSWPPTMRSTFQNRKNLDLVRPFAIRQNRMPKRPRKCEHGGGPERLYLVFDDWCHGYSIRMVNLLPGENHQQTAFSDQDDQDKVPHFPRPFFRMVAPRESPKYFTSAFGTRILAMHPRDPEGDLLEGYFPMLDVRSRCVTTGPGQRNLFHPIYHLPVGNKLFTMSSYSFEMLCLEELSAKVSHRNSSKEWSWKELEQQPFNVCDVTSYSLHPEERTFLISTKKDTTEATFSFDTERHSWKLLGNWVLPFDGQGHFDQHLKAFVGLSKEPDTLGQIYCCDVPIYGTPEGRCPVPSMNLCKENLFVSGDPMDKHVGATLVYMGGVSKFCLVQCVNKEVRDPGLSLPGSWMYRLTTFSLSLDDQRKELTTGGTCHSQYYKVPKATTKSLLVQDPVAFWM</sequence>
<dbReference type="Pfam" id="PF07893">
    <property type="entry name" value="DUF1668"/>
    <property type="match status" value="1"/>
</dbReference>
<dbReference type="ExpressionAtlas" id="M8BC04">
    <property type="expression patterns" value="baseline"/>
</dbReference>
<name>M8BC04_AEGTA</name>
<dbReference type="EnsemblPlants" id="EMT11205">
    <property type="protein sequence ID" value="EMT11205"/>
    <property type="gene ID" value="F775_05310"/>
</dbReference>
<accession>M8BC04</accession>
<evidence type="ECO:0000313" key="1">
    <source>
        <dbReference type="EnsemblPlants" id="EMT11205"/>
    </source>
</evidence>
<dbReference type="AlphaFoldDB" id="M8BC04"/>